<evidence type="ECO:0000259" key="3">
    <source>
        <dbReference type="Pfam" id="PF08797"/>
    </source>
</evidence>
<accession>A0A1Z1FHN1</accession>
<evidence type="ECO:0000313" key="5">
    <source>
        <dbReference type="Proteomes" id="UP000195807"/>
    </source>
</evidence>
<sequence length="343" mass="39548">MMGLTIETVVTCSSCKFEHHFTGEQIEQIDQVFAAYIRNTVDARELQVYTDDDLIFLRVNRKLPSVSKIYPGVAMRSFGPERHVGRSEPRIDWKRYDEWRTQGDEIKAFVAATRELEKSDPDLAIARYREANARFIEHERNHPPDIENKQIGWCDQSAIRRLATLLRKQKHYAELIDEIEVFHIRFPATGPNENNLTRWLREARERLGREPSAEYLEAMCESNRLAAETRERQLQTKKLPVSLVGEQHYRTAVAGIGVGDEVRIWHEAGNPYDALALAVTDTHGQTLGYLPKDCFLRRAIHQEGKSCSSKVLHLHKGERGFTQVTIEVQLGGEPVQQRDFSRR</sequence>
<reference evidence="4 5" key="1">
    <citation type="submission" date="2017-01" db="EMBL/GenBank/DDBJ databases">
        <title>Complete genome sequence of esterase-producing bacterium Croceicoccus marinus E4A9.</title>
        <authorList>
            <person name="Wu Y.-H."/>
            <person name="Cheng H."/>
            <person name="Xu L."/>
            <person name="Huo Y.-Y."/>
            <person name="Wang C.-S."/>
            <person name="Xu X.-W."/>
        </authorList>
    </citation>
    <scope>NUCLEOTIDE SEQUENCE [LARGE SCALE GENOMIC DNA]</scope>
    <source>
        <strain evidence="4 5">E4A9</strain>
        <plasmid evidence="5">Plasmid pcme4a9ii</plasmid>
    </source>
</reference>
<name>A0A1Z1FHN1_9SPHN</name>
<geneLocation type="plasmid" evidence="5">
    <name>pcme4a9ii</name>
</geneLocation>
<dbReference type="InterPro" id="IPR014905">
    <property type="entry name" value="HIRAN"/>
</dbReference>
<dbReference type="KEGG" id="cman:A9D14_18400"/>
<gene>
    <name evidence="4" type="ORF">A9D14_18400</name>
</gene>
<dbReference type="Pfam" id="PF08797">
    <property type="entry name" value="HIRAN"/>
    <property type="match status" value="1"/>
</dbReference>
<dbReference type="EMBL" id="CP019604">
    <property type="protein sequence ID" value="ARU18324.1"/>
    <property type="molecule type" value="Genomic_DNA"/>
</dbReference>
<evidence type="ECO:0000256" key="1">
    <source>
        <dbReference type="ARBA" id="ARBA00022723"/>
    </source>
</evidence>
<organism evidence="4 5">
    <name type="scientific">Croceicoccus marinus</name>
    <dbReference type="NCBI Taxonomy" id="450378"/>
    <lineage>
        <taxon>Bacteria</taxon>
        <taxon>Pseudomonadati</taxon>
        <taxon>Pseudomonadota</taxon>
        <taxon>Alphaproteobacteria</taxon>
        <taxon>Sphingomonadales</taxon>
        <taxon>Erythrobacteraceae</taxon>
        <taxon>Croceicoccus</taxon>
    </lineage>
</organism>
<evidence type="ECO:0000256" key="2">
    <source>
        <dbReference type="ARBA" id="ARBA00022801"/>
    </source>
</evidence>
<dbReference type="Gene3D" id="3.30.70.2330">
    <property type="match status" value="1"/>
</dbReference>
<dbReference type="Proteomes" id="UP000195807">
    <property type="component" value="Plasmid pCME4A9II"/>
</dbReference>
<protein>
    <recommendedName>
        <fullName evidence="3">HIRAN domain-containing protein</fullName>
    </recommendedName>
</protein>
<dbReference type="AlphaFoldDB" id="A0A1Z1FHN1"/>
<feature type="domain" description="HIRAN" evidence="3">
    <location>
        <begin position="241"/>
        <end position="293"/>
    </location>
</feature>
<keyword evidence="5" id="KW-1185">Reference proteome</keyword>
<proteinExistence type="predicted"/>
<evidence type="ECO:0000313" key="4">
    <source>
        <dbReference type="EMBL" id="ARU18324.1"/>
    </source>
</evidence>
<keyword evidence="4" id="KW-0614">Plasmid</keyword>
<keyword evidence="2" id="KW-0378">Hydrolase</keyword>
<keyword evidence="1" id="KW-0479">Metal-binding</keyword>